<keyword evidence="3" id="KW-1185">Reference proteome</keyword>
<feature type="region of interest" description="Disordered" evidence="1">
    <location>
        <begin position="104"/>
        <end position="194"/>
    </location>
</feature>
<sequence length="313" mass="34755">MRRTVSLSRRTEQKLAGWLKANTWIYDKSRDKFRETKHKYLEFEKAAKEVNLSSGELIQWFKGVRTRIGRKKFSMPEQLTERETFLKKNFGFLEAYIVRQNRSSKKDAAETTPAAPPPAPAAPVPSDYDDTSVHSAGVGPAGPSHYTSVHSAGVSPAGASHHKGKDEGPSRQSPEPPPPRSPTPPPPETPREGKGSLAWIADLLRDGVNTREQLAAVQQSQTQHEKLVAGYVGYLQPLLLEIPKSRWKAFTLENIALINSFTEPLPPPAAQPARPPYTPPPAQWLPPHNPFQPPQSPQNPFQPPQPLQPPHTQ</sequence>
<name>A0A8J4Y5M8_CHIOP</name>
<feature type="compositionally biased region" description="Pro residues" evidence="1">
    <location>
        <begin position="174"/>
        <end position="188"/>
    </location>
</feature>
<feature type="region of interest" description="Disordered" evidence="1">
    <location>
        <begin position="264"/>
        <end position="313"/>
    </location>
</feature>
<proteinExistence type="predicted"/>
<reference evidence="2" key="1">
    <citation type="submission" date="2020-07" db="EMBL/GenBank/DDBJ databases">
        <title>The High-quality genome of the commercially important snow crab, Chionoecetes opilio.</title>
        <authorList>
            <person name="Jeong J.-H."/>
            <person name="Ryu S."/>
        </authorList>
    </citation>
    <scope>NUCLEOTIDE SEQUENCE</scope>
    <source>
        <strain evidence="2">MADBK_172401_WGS</strain>
        <tissue evidence="2">Digestive gland</tissue>
    </source>
</reference>
<accession>A0A8J4Y5M8</accession>
<feature type="compositionally biased region" description="Pro residues" evidence="1">
    <location>
        <begin position="114"/>
        <end position="123"/>
    </location>
</feature>
<evidence type="ECO:0000313" key="2">
    <source>
        <dbReference type="EMBL" id="KAG0721042.1"/>
    </source>
</evidence>
<protein>
    <submittedName>
        <fullName evidence="2">Uncharacterized protein</fullName>
    </submittedName>
</protein>
<gene>
    <name evidence="2" type="ORF">GWK47_047237</name>
</gene>
<dbReference type="EMBL" id="JACEEZ010011919">
    <property type="protein sequence ID" value="KAG0721042.1"/>
    <property type="molecule type" value="Genomic_DNA"/>
</dbReference>
<organism evidence="2 3">
    <name type="scientific">Chionoecetes opilio</name>
    <name type="common">Atlantic snow crab</name>
    <name type="synonym">Cancer opilio</name>
    <dbReference type="NCBI Taxonomy" id="41210"/>
    <lineage>
        <taxon>Eukaryota</taxon>
        <taxon>Metazoa</taxon>
        <taxon>Ecdysozoa</taxon>
        <taxon>Arthropoda</taxon>
        <taxon>Crustacea</taxon>
        <taxon>Multicrustacea</taxon>
        <taxon>Malacostraca</taxon>
        <taxon>Eumalacostraca</taxon>
        <taxon>Eucarida</taxon>
        <taxon>Decapoda</taxon>
        <taxon>Pleocyemata</taxon>
        <taxon>Brachyura</taxon>
        <taxon>Eubrachyura</taxon>
        <taxon>Majoidea</taxon>
        <taxon>Majidae</taxon>
        <taxon>Chionoecetes</taxon>
    </lineage>
</organism>
<dbReference type="OrthoDB" id="6081971at2759"/>
<dbReference type="Proteomes" id="UP000770661">
    <property type="component" value="Unassembled WGS sequence"/>
</dbReference>
<dbReference type="AlphaFoldDB" id="A0A8J4Y5M8"/>
<evidence type="ECO:0000313" key="3">
    <source>
        <dbReference type="Proteomes" id="UP000770661"/>
    </source>
</evidence>
<evidence type="ECO:0000256" key="1">
    <source>
        <dbReference type="SAM" id="MobiDB-lite"/>
    </source>
</evidence>
<comment type="caution">
    <text evidence="2">The sequence shown here is derived from an EMBL/GenBank/DDBJ whole genome shotgun (WGS) entry which is preliminary data.</text>
</comment>